<dbReference type="Proteomes" id="UP000241769">
    <property type="component" value="Unassembled WGS sequence"/>
</dbReference>
<comment type="caution">
    <text evidence="1">The sequence shown here is derived from an EMBL/GenBank/DDBJ whole genome shotgun (WGS) entry which is preliminary data.</text>
</comment>
<protein>
    <submittedName>
        <fullName evidence="1">Uncharacterized protein</fullName>
    </submittedName>
</protein>
<dbReference type="OrthoDB" id="414982at2759"/>
<reference evidence="1 2" key="1">
    <citation type="journal article" date="2018" name="Genome Biol. Evol.">
        <title>Multiple Roots of Fruiting Body Formation in Amoebozoa.</title>
        <authorList>
            <person name="Hillmann F."/>
            <person name="Forbes G."/>
            <person name="Novohradska S."/>
            <person name="Ferling I."/>
            <person name="Riege K."/>
            <person name="Groth M."/>
            <person name="Westermann M."/>
            <person name="Marz M."/>
            <person name="Spaller T."/>
            <person name="Winckler T."/>
            <person name="Schaap P."/>
            <person name="Glockner G."/>
        </authorList>
    </citation>
    <scope>NUCLEOTIDE SEQUENCE [LARGE SCALE GENOMIC DNA]</scope>
    <source>
        <strain evidence="1 2">Jena</strain>
    </source>
</reference>
<dbReference type="InParanoid" id="A0A2P6MU14"/>
<dbReference type="EMBL" id="MDYQ01000409">
    <property type="protein sequence ID" value="PRP75211.1"/>
    <property type="molecule type" value="Genomic_DNA"/>
</dbReference>
<evidence type="ECO:0000313" key="2">
    <source>
        <dbReference type="Proteomes" id="UP000241769"/>
    </source>
</evidence>
<name>A0A2P6MU14_9EUKA</name>
<organism evidence="1 2">
    <name type="scientific">Planoprotostelium fungivorum</name>
    <dbReference type="NCBI Taxonomy" id="1890364"/>
    <lineage>
        <taxon>Eukaryota</taxon>
        <taxon>Amoebozoa</taxon>
        <taxon>Evosea</taxon>
        <taxon>Variosea</taxon>
        <taxon>Cavosteliida</taxon>
        <taxon>Cavosteliaceae</taxon>
        <taxon>Planoprotostelium</taxon>
    </lineage>
</organism>
<keyword evidence="2" id="KW-1185">Reference proteome</keyword>
<dbReference type="AlphaFoldDB" id="A0A2P6MU14"/>
<accession>A0A2P6MU14</accession>
<gene>
    <name evidence="1" type="ORF">PROFUN_15853</name>
</gene>
<sequence>MWGVKDIQKELFPYEWFDSLDKLSETSLPPIECFYNKLRNTLPSETEYKHAVKVWKEKQFASFGEQKAEDGIYQGKQTSDDNLITNSATKKHIQCMFIEKEHLGFLWLEIILDKQRLIELFGSYVSFMKQTIGRTITDWSIMRHADKQHKGLIEVRQQKDKCNMKSAKHVGSAYPAMKNSNRDSQIIYKSSILLQQEI</sequence>
<proteinExistence type="predicted"/>
<evidence type="ECO:0000313" key="1">
    <source>
        <dbReference type="EMBL" id="PRP75211.1"/>
    </source>
</evidence>